<dbReference type="InterPro" id="IPR003713">
    <property type="entry name" value="FliS"/>
</dbReference>
<dbReference type="GO" id="GO:0071973">
    <property type="term" value="P:bacterial-type flagellum-dependent cell motility"/>
    <property type="evidence" value="ECO:0007669"/>
    <property type="project" value="TreeGrafter"/>
</dbReference>
<dbReference type="GO" id="GO:0044780">
    <property type="term" value="P:bacterial-type flagellum assembly"/>
    <property type="evidence" value="ECO:0007669"/>
    <property type="project" value="InterPro"/>
</dbReference>
<dbReference type="Gene3D" id="1.20.120.340">
    <property type="entry name" value="Flagellar protein FliS"/>
    <property type="match status" value="1"/>
</dbReference>
<protein>
    <submittedName>
        <fullName evidence="6">Flagellar protein FliS</fullName>
    </submittedName>
</protein>
<keyword evidence="3" id="KW-0963">Cytoplasm</keyword>
<dbReference type="Pfam" id="PF02561">
    <property type="entry name" value="FliS"/>
    <property type="match status" value="1"/>
</dbReference>
<dbReference type="EMBL" id="DSFP01000054">
    <property type="protein sequence ID" value="HEW46264.1"/>
    <property type="molecule type" value="Genomic_DNA"/>
</dbReference>
<sequence>MNAYLENMVLTSNPVMQVILLYEKAITCLEEAIEIMEKGLQDHENVKAKYEALGRAADILTVLKATLNMEQGGEIAKNLSEIYQALINDLVRITVEGDEPETIKKMVKVLKDLKESWEAVERKIYGKPQETTPAV</sequence>
<comment type="caution">
    <text evidence="6">The sequence shown here is derived from an EMBL/GenBank/DDBJ whole genome shotgun (WGS) entry which is preliminary data.</text>
</comment>
<dbReference type="PANTHER" id="PTHR34773:SF1">
    <property type="entry name" value="FLAGELLAR SECRETION CHAPERONE FLIS"/>
    <property type="match status" value="1"/>
</dbReference>
<gene>
    <name evidence="6" type="ORF">ENO47_06325</name>
</gene>
<dbReference type="CDD" id="cd16098">
    <property type="entry name" value="FliS"/>
    <property type="match status" value="1"/>
</dbReference>
<dbReference type="GO" id="GO:0005829">
    <property type="term" value="C:cytosol"/>
    <property type="evidence" value="ECO:0007669"/>
    <property type="project" value="UniProtKB-SubCell"/>
</dbReference>
<dbReference type="InterPro" id="IPR036584">
    <property type="entry name" value="FliS_sf"/>
</dbReference>
<dbReference type="SUPFAM" id="SSF101116">
    <property type="entry name" value="Flagellar export chaperone FliS"/>
    <property type="match status" value="1"/>
</dbReference>
<keyword evidence="6" id="KW-0966">Cell projection</keyword>
<comment type="subcellular location">
    <subcellularLocation>
        <location evidence="1">Cytoplasm</location>
        <location evidence="1">Cytosol</location>
    </subcellularLocation>
</comment>
<evidence type="ECO:0000256" key="1">
    <source>
        <dbReference type="ARBA" id="ARBA00004514"/>
    </source>
</evidence>
<proteinExistence type="inferred from homology"/>
<evidence type="ECO:0000313" key="6">
    <source>
        <dbReference type="EMBL" id="HEW46264.1"/>
    </source>
</evidence>
<keyword evidence="6" id="KW-0969">Cilium</keyword>
<evidence type="ECO:0000256" key="3">
    <source>
        <dbReference type="ARBA" id="ARBA00022490"/>
    </source>
</evidence>
<reference evidence="6" key="1">
    <citation type="journal article" date="2020" name="mSystems">
        <title>Genome- and Community-Level Interaction Insights into Carbon Utilization and Element Cycling Functions of Hydrothermarchaeota in Hydrothermal Sediment.</title>
        <authorList>
            <person name="Zhou Z."/>
            <person name="Liu Y."/>
            <person name="Xu W."/>
            <person name="Pan J."/>
            <person name="Luo Z.H."/>
            <person name="Li M."/>
        </authorList>
    </citation>
    <scope>NUCLEOTIDE SEQUENCE [LARGE SCALE GENOMIC DNA]</scope>
    <source>
        <strain evidence="6">SpSt-132</strain>
    </source>
</reference>
<comment type="similarity">
    <text evidence="2">Belongs to the FliS family.</text>
</comment>
<evidence type="ECO:0000256" key="5">
    <source>
        <dbReference type="ARBA" id="ARBA00023186"/>
    </source>
</evidence>
<dbReference type="PANTHER" id="PTHR34773">
    <property type="entry name" value="FLAGELLAR SECRETION CHAPERONE FLIS"/>
    <property type="match status" value="1"/>
</dbReference>
<name>A0A7C2Z6C0_9AQUI</name>
<dbReference type="AlphaFoldDB" id="A0A7C2Z6C0"/>
<keyword evidence="6" id="KW-0282">Flagellum</keyword>
<evidence type="ECO:0000256" key="2">
    <source>
        <dbReference type="ARBA" id="ARBA00008787"/>
    </source>
</evidence>
<keyword evidence="5" id="KW-0143">Chaperone</keyword>
<evidence type="ECO:0000256" key="4">
    <source>
        <dbReference type="ARBA" id="ARBA00022795"/>
    </source>
</evidence>
<accession>A0A7C2Z6C0</accession>
<keyword evidence="4" id="KW-1005">Bacterial flagellum biogenesis</keyword>
<organism evidence="6">
    <name type="scientific">Hydrogenobacter sp</name>
    <dbReference type="NCBI Taxonomy" id="2152829"/>
    <lineage>
        <taxon>Bacteria</taxon>
        <taxon>Pseudomonadati</taxon>
        <taxon>Aquificota</taxon>
        <taxon>Aquificia</taxon>
        <taxon>Aquificales</taxon>
        <taxon>Aquificaceae</taxon>
        <taxon>Hydrogenobacter</taxon>
    </lineage>
</organism>